<accession>A0A4Q0MBJ7</accession>
<dbReference type="AlphaFoldDB" id="A0A4Q0MBJ7"/>
<protein>
    <submittedName>
        <fullName evidence="1">Uncharacterized protein</fullName>
    </submittedName>
</protein>
<evidence type="ECO:0000313" key="1">
    <source>
        <dbReference type="EMBL" id="RXF70681.1"/>
    </source>
</evidence>
<organism evidence="1 2">
    <name type="scientific">Arcticibacter tournemirensis</name>
    <dbReference type="NCBI Taxonomy" id="699437"/>
    <lineage>
        <taxon>Bacteria</taxon>
        <taxon>Pseudomonadati</taxon>
        <taxon>Bacteroidota</taxon>
        <taxon>Sphingobacteriia</taxon>
        <taxon>Sphingobacteriales</taxon>
        <taxon>Sphingobacteriaceae</taxon>
        <taxon>Arcticibacter</taxon>
    </lineage>
</organism>
<evidence type="ECO:0000313" key="2">
    <source>
        <dbReference type="Proteomes" id="UP000290848"/>
    </source>
</evidence>
<dbReference type="Proteomes" id="UP000290848">
    <property type="component" value="Unassembled WGS sequence"/>
</dbReference>
<proteinExistence type="predicted"/>
<gene>
    <name evidence="1" type="ORF">EKH83_08565</name>
</gene>
<sequence length="96" mass="10734">MPSFRTHFPVKNVRTDVIVTPVEDHTFTIELESTDAFDEDTDPKHETVSSRNAPNLIVQKIKTKGWVILQPGTFDLNNEEVQALGRAIENGSSKAL</sequence>
<reference evidence="1 2" key="1">
    <citation type="submission" date="2018-12" db="EMBL/GenBank/DDBJ databases">
        <title>The Draft Genome Sequence of the Soil Bacterium Pedobacter tournemirensis R1.</title>
        <authorList>
            <person name="He J."/>
        </authorList>
    </citation>
    <scope>NUCLEOTIDE SEQUENCE [LARGE SCALE GENOMIC DNA]</scope>
    <source>
        <strain evidence="1 2">R1</strain>
    </source>
</reference>
<dbReference type="EMBL" id="RXOC01000004">
    <property type="protein sequence ID" value="RXF70681.1"/>
    <property type="molecule type" value="Genomic_DNA"/>
</dbReference>
<name>A0A4Q0MBJ7_9SPHI</name>
<comment type="caution">
    <text evidence="1">The sequence shown here is derived from an EMBL/GenBank/DDBJ whole genome shotgun (WGS) entry which is preliminary data.</text>
</comment>
<dbReference type="RefSeq" id="WP_128768986.1">
    <property type="nucleotide sequence ID" value="NZ_RXOC01000004.1"/>
</dbReference>